<gene>
    <name evidence="2" type="ORF">KL86DES1_10124</name>
</gene>
<name>A0A212KXI0_9BACT</name>
<sequence length="64" mass="6921">MARLCLLAAQVLYAIVNWWKTRKNAERTTAVRDDPGSAWVSKFGGTDERKPQPGSDDAGGGGDK</sequence>
<accession>A0A212KXI0</accession>
<feature type="compositionally biased region" description="Basic and acidic residues" evidence="1">
    <location>
        <begin position="25"/>
        <end position="35"/>
    </location>
</feature>
<proteinExistence type="predicted"/>
<evidence type="ECO:0000256" key="1">
    <source>
        <dbReference type="SAM" id="MobiDB-lite"/>
    </source>
</evidence>
<reference evidence="2" key="1">
    <citation type="submission" date="2016-08" db="EMBL/GenBank/DDBJ databases">
        <authorList>
            <person name="Seilhamer J.J."/>
        </authorList>
    </citation>
    <scope>NUCLEOTIDE SEQUENCE</scope>
    <source>
        <strain evidence="2">86-1</strain>
    </source>
</reference>
<feature type="region of interest" description="Disordered" evidence="1">
    <location>
        <begin position="25"/>
        <end position="64"/>
    </location>
</feature>
<protein>
    <submittedName>
        <fullName evidence="2">Uncharacterized protein</fullName>
    </submittedName>
</protein>
<evidence type="ECO:0000313" key="2">
    <source>
        <dbReference type="EMBL" id="SCM70001.1"/>
    </source>
</evidence>
<organism evidence="2">
    <name type="scientific">uncultured Desulfovibrio sp</name>
    <dbReference type="NCBI Taxonomy" id="167968"/>
    <lineage>
        <taxon>Bacteria</taxon>
        <taxon>Pseudomonadati</taxon>
        <taxon>Thermodesulfobacteriota</taxon>
        <taxon>Desulfovibrionia</taxon>
        <taxon>Desulfovibrionales</taxon>
        <taxon>Desulfovibrionaceae</taxon>
        <taxon>Desulfovibrio</taxon>
        <taxon>environmental samples</taxon>
    </lineage>
</organism>
<dbReference type="AlphaFoldDB" id="A0A212KXI0"/>
<dbReference type="EMBL" id="FMJC01000001">
    <property type="protein sequence ID" value="SCM70001.1"/>
    <property type="molecule type" value="Genomic_DNA"/>
</dbReference>